<dbReference type="AlphaFoldDB" id="A0A2P8GHW5"/>
<keyword evidence="1" id="KW-0812">Transmembrane</keyword>
<keyword evidence="1" id="KW-1133">Transmembrane helix</keyword>
<protein>
    <submittedName>
        <fullName evidence="2">Uncharacterized protein</fullName>
    </submittedName>
</protein>
<dbReference type="Proteomes" id="UP000240978">
    <property type="component" value="Unassembled WGS sequence"/>
</dbReference>
<dbReference type="RefSeq" id="WP_106601858.1">
    <property type="nucleotide sequence ID" value="NZ_PYGK01000003.1"/>
</dbReference>
<gene>
    <name evidence="2" type="ORF">CLV42_103546</name>
</gene>
<feature type="transmembrane region" description="Helical" evidence="1">
    <location>
        <begin position="72"/>
        <end position="88"/>
    </location>
</feature>
<dbReference type="EMBL" id="PYGK01000003">
    <property type="protein sequence ID" value="PSL33563.1"/>
    <property type="molecule type" value="Genomic_DNA"/>
</dbReference>
<name>A0A2P8GHW5_9BACT</name>
<keyword evidence="1" id="KW-0472">Membrane</keyword>
<accession>A0A2P8GHW5</accession>
<reference evidence="2 3" key="1">
    <citation type="submission" date="2018-03" db="EMBL/GenBank/DDBJ databases">
        <title>Genomic Encyclopedia of Archaeal and Bacterial Type Strains, Phase II (KMG-II): from individual species to whole genera.</title>
        <authorList>
            <person name="Goeker M."/>
        </authorList>
    </citation>
    <scope>NUCLEOTIDE SEQUENCE [LARGE SCALE GENOMIC DNA]</scope>
    <source>
        <strain evidence="2 3">DSM 18107</strain>
    </source>
</reference>
<keyword evidence="3" id="KW-1185">Reference proteome</keyword>
<evidence type="ECO:0000313" key="3">
    <source>
        <dbReference type="Proteomes" id="UP000240978"/>
    </source>
</evidence>
<evidence type="ECO:0000313" key="2">
    <source>
        <dbReference type="EMBL" id="PSL33563.1"/>
    </source>
</evidence>
<sequence length="135" mass="15161">MKKKLSGTANWKKRARHGASNTLLIIMLLLIPFLRKPVPSLQGTIRIIFEQQRTAGLDTPPLTINVAVKDELIPVGGVALLLLLFLYVRKREKSAEGLDDAASSNMVMDDDEVRAAWNQIKRFLSEEDEEDETES</sequence>
<proteinExistence type="predicted"/>
<dbReference type="OrthoDB" id="675610at2"/>
<evidence type="ECO:0000256" key="1">
    <source>
        <dbReference type="SAM" id="Phobius"/>
    </source>
</evidence>
<comment type="caution">
    <text evidence="2">The sequence shown here is derived from an EMBL/GenBank/DDBJ whole genome shotgun (WGS) entry which is preliminary data.</text>
</comment>
<organism evidence="2 3">
    <name type="scientific">Chitinophaga ginsengisoli</name>
    <dbReference type="NCBI Taxonomy" id="363837"/>
    <lineage>
        <taxon>Bacteria</taxon>
        <taxon>Pseudomonadati</taxon>
        <taxon>Bacteroidota</taxon>
        <taxon>Chitinophagia</taxon>
        <taxon>Chitinophagales</taxon>
        <taxon>Chitinophagaceae</taxon>
        <taxon>Chitinophaga</taxon>
    </lineage>
</organism>